<comment type="caution">
    <text evidence="1">The sequence shown here is derived from an EMBL/GenBank/DDBJ whole genome shotgun (WGS) entry which is preliminary data.</text>
</comment>
<sequence length="216" mass="23369">MFTDAWHPSLALKVAGIRSPRRALAGDGDALDLLPAHKLVPGRHRWYRTAACVDEVEAGEVEGAEGEGVRCRRWGVMEQDLKCAVLAATLDAEGSGEDGGSGVAGAGAAAERLKGLQPGVTKALVAGEKTGSLSAAVLRCVRRCFSNLILTPVKEVDLELMQFGMDVMIAAEFRGWVWGTWKVDVPLFDLLGRESSLKRLAEFVEKKLSEHREDQQ</sequence>
<organism evidence="1 2">
    <name type="scientific">Botryosphaeria dothidea</name>
    <dbReference type="NCBI Taxonomy" id="55169"/>
    <lineage>
        <taxon>Eukaryota</taxon>
        <taxon>Fungi</taxon>
        <taxon>Dikarya</taxon>
        <taxon>Ascomycota</taxon>
        <taxon>Pezizomycotina</taxon>
        <taxon>Dothideomycetes</taxon>
        <taxon>Dothideomycetes incertae sedis</taxon>
        <taxon>Botryosphaeriales</taxon>
        <taxon>Botryosphaeriaceae</taxon>
        <taxon>Botryosphaeria</taxon>
    </lineage>
</organism>
<keyword evidence="2" id="KW-1185">Reference proteome</keyword>
<dbReference type="AlphaFoldDB" id="A0A8H4IL94"/>
<protein>
    <submittedName>
        <fullName evidence="1">Polyketide synthase</fullName>
    </submittedName>
</protein>
<dbReference type="OrthoDB" id="3793648at2759"/>
<reference evidence="1" key="1">
    <citation type="submission" date="2020-04" db="EMBL/GenBank/DDBJ databases">
        <title>Genome Assembly and Annotation of Botryosphaeria dothidea sdau 11-99, a Latent Pathogen of Apple Fruit Ring Rot in China.</title>
        <authorList>
            <person name="Yu C."/>
            <person name="Diao Y."/>
            <person name="Lu Q."/>
            <person name="Zhao J."/>
            <person name="Cui S."/>
            <person name="Peng C."/>
            <person name="He B."/>
            <person name="Liu H."/>
        </authorList>
    </citation>
    <scope>NUCLEOTIDE SEQUENCE [LARGE SCALE GENOMIC DNA]</scope>
    <source>
        <strain evidence="1">Sdau11-99</strain>
    </source>
</reference>
<name>A0A8H4IL94_9PEZI</name>
<dbReference type="EMBL" id="WWBZ02000082">
    <property type="protein sequence ID" value="KAF4301248.1"/>
    <property type="molecule type" value="Genomic_DNA"/>
</dbReference>
<gene>
    <name evidence="1" type="ORF">GTA08_BOTSDO10689</name>
</gene>
<proteinExistence type="predicted"/>
<dbReference type="Proteomes" id="UP000572817">
    <property type="component" value="Unassembled WGS sequence"/>
</dbReference>
<evidence type="ECO:0000313" key="2">
    <source>
        <dbReference type="Proteomes" id="UP000572817"/>
    </source>
</evidence>
<evidence type="ECO:0000313" key="1">
    <source>
        <dbReference type="EMBL" id="KAF4301248.1"/>
    </source>
</evidence>
<accession>A0A8H4IL94</accession>